<keyword evidence="3" id="KW-0732">Signal</keyword>
<dbReference type="PROSITE" id="PS51257">
    <property type="entry name" value="PROKAR_LIPOPROTEIN"/>
    <property type="match status" value="1"/>
</dbReference>
<comment type="caution">
    <text evidence="8">The sequence shown here is derived from an EMBL/GenBank/DDBJ whole genome shotgun (WGS) entry which is preliminary data.</text>
</comment>
<dbReference type="Proteomes" id="UP001565200">
    <property type="component" value="Unassembled WGS sequence"/>
</dbReference>
<dbReference type="SUPFAM" id="SSF48452">
    <property type="entry name" value="TPR-like"/>
    <property type="match status" value="1"/>
</dbReference>
<evidence type="ECO:0000256" key="5">
    <source>
        <dbReference type="ARBA" id="ARBA00023237"/>
    </source>
</evidence>
<evidence type="ECO:0000313" key="8">
    <source>
        <dbReference type="EMBL" id="MEY8244497.1"/>
    </source>
</evidence>
<evidence type="ECO:0000256" key="3">
    <source>
        <dbReference type="ARBA" id="ARBA00022729"/>
    </source>
</evidence>
<evidence type="ECO:0000256" key="1">
    <source>
        <dbReference type="ARBA" id="ARBA00004442"/>
    </source>
</evidence>
<dbReference type="Pfam" id="PF07980">
    <property type="entry name" value="SusD_RagB"/>
    <property type="match status" value="1"/>
</dbReference>
<dbReference type="InterPro" id="IPR033985">
    <property type="entry name" value="SusD-like_N"/>
</dbReference>
<comment type="subcellular location">
    <subcellularLocation>
        <location evidence="1">Cell outer membrane</location>
    </subcellularLocation>
</comment>
<comment type="similarity">
    <text evidence="2">Belongs to the SusD family.</text>
</comment>
<organism evidence="8 9">
    <name type="scientific">Heminiphilus faecis</name>
    <dbReference type="NCBI Taxonomy" id="2601703"/>
    <lineage>
        <taxon>Bacteria</taxon>
        <taxon>Pseudomonadati</taxon>
        <taxon>Bacteroidota</taxon>
        <taxon>Bacteroidia</taxon>
        <taxon>Bacteroidales</taxon>
        <taxon>Muribaculaceae</taxon>
        <taxon>Heminiphilus</taxon>
    </lineage>
</organism>
<evidence type="ECO:0000259" key="7">
    <source>
        <dbReference type="Pfam" id="PF14322"/>
    </source>
</evidence>
<evidence type="ECO:0000256" key="4">
    <source>
        <dbReference type="ARBA" id="ARBA00023136"/>
    </source>
</evidence>
<proteinExistence type="inferred from homology"/>
<name>A0ABV4CU13_9BACT</name>
<keyword evidence="9" id="KW-1185">Reference proteome</keyword>
<feature type="domain" description="SusD-like N-terminal" evidence="7">
    <location>
        <begin position="72"/>
        <end position="217"/>
    </location>
</feature>
<evidence type="ECO:0000259" key="6">
    <source>
        <dbReference type="Pfam" id="PF07980"/>
    </source>
</evidence>
<protein>
    <submittedName>
        <fullName evidence="8">RagB/SusD family nutrient uptake outer membrane protein</fullName>
    </submittedName>
</protein>
<dbReference type="Pfam" id="PF14322">
    <property type="entry name" value="SusD-like_3"/>
    <property type="match status" value="1"/>
</dbReference>
<dbReference type="EMBL" id="JBCLPP010000005">
    <property type="protein sequence ID" value="MEY8244497.1"/>
    <property type="molecule type" value="Genomic_DNA"/>
</dbReference>
<dbReference type="Gene3D" id="1.25.40.390">
    <property type="match status" value="1"/>
</dbReference>
<accession>A0ABV4CU13</accession>
<feature type="domain" description="RagB/SusD" evidence="6">
    <location>
        <begin position="364"/>
        <end position="545"/>
    </location>
</feature>
<keyword evidence="5" id="KW-0998">Cell outer membrane</keyword>
<reference evidence="8 9" key="1">
    <citation type="submission" date="2024-03" db="EMBL/GenBank/DDBJ databases">
        <title>Mouse gut bacterial collection (mGBC) of GemPharmatech.</title>
        <authorList>
            <person name="He Y."/>
            <person name="Dong L."/>
            <person name="Wu D."/>
            <person name="Gao X."/>
            <person name="Lin Z."/>
        </authorList>
    </citation>
    <scope>NUCLEOTIDE SEQUENCE [LARGE SCALE GENOMIC DNA]</scope>
    <source>
        <strain evidence="8 9">54-13</strain>
    </source>
</reference>
<evidence type="ECO:0000256" key="2">
    <source>
        <dbReference type="ARBA" id="ARBA00006275"/>
    </source>
</evidence>
<dbReference type="InterPro" id="IPR011990">
    <property type="entry name" value="TPR-like_helical_dom_sf"/>
</dbReference>
<gene>
    <name evidence="8" type="ORF">AAK873_02555</name>
</gene>
<dbReference type="InterPro" id="IPR012944">
    <property type="entry name" value="SusD_RagB_dom"/>
</dbReference>
<sequence length="552" mass="62429">MKLSKYILGLAVMLGTASCGDDFLNKVPDGSYVEDNFYANDAAIAASTGPLYNRAWFDYNSRAIWMLGSMRANDVFSLYNSPQFALFTVDALNSDLSNAWQGLFSVVTMANASINNINTKCLPEVTERAKEAGIAEARLMRACAYYYAIHIWGPVILFENNQDVVDNPVRPLNYEEDVFEFIIRDLEYAAAKLPETPSAPGRATSWSAKAMLAKTYLSRSGWGKPERDQADLDKCKEVCMDIIQNSGAQLMEDYHDLFKYRHNNNIESLLQLQWYASADGPWYVKNTLISDLCGDSKMIGGVGCWSALNPGIDMLMQYRYKGSNGQDKWEVIRRDATFVTPGVHYDYICIAEGGYTYDGTSSILKKGVPGGPNDDNDGYVSDMNSPLNTYIVRLANIYLTYTEACLGNKESISGDDIQYFNALRRRAGIDEVASVTLDDLIRENRVEFSLEYQNWYYLIDIYKWKPEKMLAYFNNQYRGYTWDKIEMGENQEIKLVATEDWKTYEDTPIGPAIVPSVKANVTANSIFLPYPEADVIQNPLLKAEPEHYNFND</sequence>
<evidence type="ECO:0000313" key="9">
    <source>
        <dbReference type="Proteomes" id="UP001565200"/>
    </source>
</evidence>
<keyword evidence="4" id="KW-0472">Membrane</keyword>
<dbReference type="RefSeq" id="WP_121698365.1">
    <property type="nucleotide sequence ID" value="NZ_JBCLPP010000005.1"/>
</dbReference>